<comment type="caution">
    <text evidence="11">The sequence shown here is derived from an EMBL/GenBank/DDBJ whole genome shotgun (WGS) entry which is preliminary data.</text>
</comment>
<keyword evidence="7 10" id="KW-0812">Transmembrane</keyword>
<keyword evidence="12" id="KW-1185">Reference proteome</keyword>
<reference evidence="11 12" key="1">
    <citation type="submission" date="2017-11" db="EMBL/GenBank/DDBJ databases">
        <title>Reclassification of Bisgaard taxon 5 as Caviibacterium pharyngocola gen. nov., sp. nov.</title>
        <authorList>
            <person name="Christensen H."/>
        </authorList>
    </citation>
    <scope>NUCLEOTIDE SEQUENCE [LARGE SCALE GENOMIC DNA]</scope>
    <source>
        <strain evidence="11 12">7_3</strain>
    </source>
</reference>
<dbReference type="Pfam" id="PF04973">
    <property type="entry name" value="NMN_transporter"/>
    <property type="match status" value="1"/>
</dbReference>
<dbReference type="NCBIfam" id="TIGR01528">
    <property type="entry name" value="NMN_trans_PnuC"/>
    <property type="match status" value="1"/>
</dbReference>
<evidence type="ECO:0000313" key="11">
    <source>
        <dbReference type="EMBL" id="PJG83547.1"/>
    </source>
</evidence>
<evidence type="ECO:0000256" key="10">
    <source>
        <dbReference type="SAM" id="Phobius"/>
    </source>
</evidence>
<comment type="similarity">
    <text evidence="3">Belongs to the nicotinamide ribonucleoside (NR) uptake permease (TC 4.B.1) family.</text>
</comment>
<dbReference type="EMBL" id="PHGZ01000006">
    <property type="protein sequence ID" value="PJG83547.1"/>
    <property type="molecule type" value="Genomic_DNA"/>
</dbReference>
<proteinExistence type="inferred from homology"/>
<evidence type="ECO:0000256" key="5">
    <source>
        <dbReference type="ARBA" id="ARBA00022448"/>
    </source>
</evidence>
<dbReference type="AlphaFoldDB" id="A0A2M8RXE0"/>
<sequence>MNLSLTQLKNEFFGGWKPFEVIWLFIFLAAQIFAYVQDPVSVLEVIAGISGILCVVFVGKGKISNYFFGLIFAYSYFYVSLDNKFYGEMTTTLYVYIPAQFIGYFLWKENMRNANSENETVIAKFLSVKGWAVLIAAVVIGSFAFISILKTTDGNSIGLDGVTTVLVIAAQLLMILRYSEQWILWIVINVLSIVLWAETPAMYLMYGAYLLNSLYGYYNWSKLAKTTV</sequence>
<name>A0A2M8RXE0_9PAST</name>
<organism evidence="11 12">
    <name type="scientific">Caviibacterium pharyngocola</name>
    <dbReference type="NCBI Taxonomy" id="28159"/>
    <lineage>
        <taxon>Bacteria</taxon>
        <taxon>Pseudomonadati</taxon>
        <taxon>Pseudomonadota</taxon>
        <taxon>Gammaproteobacteria</taxon>
        <taxon>Pasteurellales</taxon>
        <taxon>Pasteurellaceae</taxon>
        <taxon>Caviibacterium</taxon>
    </lineage>
</organism>
<keyword evidence="5" id="KW-0813">Transport</keyword>
<comment type="subcellular location">
    <subcellularLocation>
        <location evidence="2">Cell membrane</location>
        <topology evidence="2">Multi-pass membrane protein</topology>
    </subcellularLocation>
</comment>
<dbReference type="PANTHER" id="PTHR36122:SF2">
    <property type="entry name" value="NICOTINAMIDE RIBOSIDE TRANSPORTER PNUC"/>
    <property type="match status" value="1"/>
</dbReference>
<dbReference type="PANTHER" id="PTHR36122">
    <property type="entry name" value="NICOTINAMIDE RIBOSIDE TRANSPORTER PNUC"/>
    <property type="match status" value="1"/>
</dbReference>
<feature type="transmembrane region" description="Helical" evidence="10">
    <location>
        <begin position="128"/>
        <end position="149"/>
    </location>
</feature>
<dbReference type="OrthoDB" id="9791248at2"/>
<protein>
    <recommendedName>
        <fullName evidence="4">Nicotinamide riboside transporter PnuC</fullName>
    </recommendedName>
</protein>
<feature type="transmembrane region" description="Helical" evidence="10">
    <location>
        <begin position="40"/>
        <end position="58"/>
    </location>
</feature>
<comment type="function">
    <text evidence="1">Required for nicotinamide riboside transport across the inner membrane.</text>
</comment>
<evidence type="ECO:0000313" key="12">
    <source>
        <dbReference type="Proteomes" id="UP000230282"/>
    </source>
</evidence>
<evidence type="ECO:0000256" key="6">
    <source>
        <dbReference type="ARBA" id="ARBA00022475"/>
    </source>
</evidence>
<evidence type="ECO:0000256" key="1">
    <source>
        <dbReference type="ARBA" id="ARBA00002672"/>
    </source>
</evidence>
<dbReference type="RefSeq" id="WP_100295973.1">
    <property type="nucleotide sequence ID" value="NZ_PHGZ01000006.1"/>
</dbReference>
<dbReference type="Proteomes" id="UP000230282">
    <property type="component" value="Unassembled WGS sequence"/>
</dbReference>
<dbReference type="GO" id="GO:0034257">
    <property type="term" value="F:nicotinamide riboside transmembrane transporter activity"/>
    <property type="evidence" value="ECO:0007669"/>
    <property type="project" value="InterPro"/>
</dbReference>
<evidence type="ECO:0000256" key="8">
    <source>
        <dbReference type="ARBA" id="ARBA00022989"/>
    </source>
</evidence>
<evidence type="ECO:0000256" key="7">
    <source>
        <dbReference type="ARBA" id="ARBA00022692"/>
    </source>
</evidence>
<evidence type="ECO:0000256" key="3">
    <source>
        <dbReference type="ARBA" id="ARBA00006669"/>
    </source>
</evidence>
<dbReference type="InterPro" id="IPR006419">
    <property type="entry name" value="NMN_transpt_PnuC"/>
</dbReference>
<evidence type="ECO:0000256" key="4">
    <source>
        <dbReference type="ARBA" id="ARBA00017522"/>
    </source>
</evidence>
<feature type="transmembrane region" description="Helical" evidence="10">
    <location>
        <begin position="85"/>
        <end position="107"/>
    </location>
</feature>
<keyword evidence="8 10" id="KW-1133">Transmembrane helix</keyword>
<evidence type="ECO:0000256" key="2">
    <source>
        <dbReference type="ARBA" id="ARBA00004651"/>
    </source>
</evidence>
<feature type="transmembrane region" description="Helical" evidence="10">
    <location>
        <begin position="12"/>
        <end position="34"/>
    </location>
</feature>
<gene>
    <name evidence="11" type="ORF">CVP04_02610</name>
</gene>
<dbReference type="GO" id="GO:0005886">
    <property type="term" value="C:plasma membrane"/>
    <property type="evidence" value="ECO:0007669"/>
    <property type="project" value="UniProtKB-SubCell"/>
</dbReference>
<keyword evidence="9 10" id="KW-0472">Membrane</keyword>
<feature type="transmembrane region" description="Helical" evidence="10">
    <location>
        <begin position="182"/>
        <end position="197"/>
    </location>
</feature>
<accession>A0A2M8RXE0</accession>
<evidence type="ECO:0000256" key="9">
    <source>
        <dbReference type="ARBA" id="ARBA00023136"/>
    </source>
</evidence>
<feature type="transmembrane region" description="Helical" evidence="10">
    <location>
        <begin position="63"/>
        <end position="79"/>
    </location>
</feature>
<keyword evidence="6" id="KW-1003">Cell membrane</keyword>
<feature type="transmembrane region" description="Helical" evidence="10">
    <location>
        <begin position="155"/>
        <end position="175"/>
    </location>
</feature>